<dbReference type="AlphaFoldDB" id="A0A8K0XL39"/>
<name>A0A8K0XL39_9AGAR</name>
<evidence type="ECO:0000256" key="2">
    <source>
        <dbReference type="SAM" id="Phobius"/>
    </source>
</evidence>
<protein>
    <submittedName>
        <fullName evidence="4">Uncharacterized protein</fullName>
    </submittedName>
</protein>
<dbReference type="Proteomes" id="UP000813824">
    <property type="component" value="Unassembled WGS sequence"/>
</dbReference>
<evidence type="ECO:0000313" key="4">
    <source>
        <dbReference type="EMBL" id="KAH8086592.1"/>
    </source>
</evidence>
<evidence type="ECO:0000256" key="3">
    <source>
        <dbReference type="SAM" id="SignalP"/>
    </source>
</evidence>
<organism evidence="4 5">
    <name type="scientific">Cristinia sonorae</name>
    <dbReference type="NCBI Taxonomy" id="1940300"/>
    <lineage>
        <taxon>Eukaryota</taxon>
        <taxon>Fungi</taxon>
        <taxon>Dikarya</taxon>
        <taxon>Basidiomycota</taxon>
        <taxon>Agaricomycotina</taxon>
        <taxon>Agaricomycetes</taxon>
        <taxon>Agaricomycetidae</taxon>
        <taxon>Agaricales</taxon>
        <taxon>Pleurotineae</taxon>
        <taxon>Stephanosporaceae</taxon>
        <taxon>Cristinia</taxon>
    </lineage>
</organism>
<dbReference type="OrthoDB" id="3245083at2759"/>
<accession>A0A8K0XL39</accession>
<feature type="signal peptide" evidence="3">
    <location>
        <begin position="1"/>
        <end position="22"/>
    </location>
</feature>
<sequence>MPSLHPAFIALALLSTSALTLADLNVTSWIRPTSGDIYEPAQIIRCEFQSPSMIRSPGFRICVIPGDLDPDTDEGRKGEEDGSHCGALVFPDLREDGDVYLAEMTMPDVDSMLQCYLQMEDSAGDATTSPAFLLSPTKPIRGNAFAALPSTSSSTSSTLATPLTDESSSSMPSRIIVYVIPLTFVSLIVLTGTCIYLYRRRGSSSHSSNTHTLTFGRDTCNDDKCGDPITCAHRGSHSLTEKPNDANDIYTAYFLRSQPAPRGPRPSTKEPFPRTTRPRRSTVPARMFKDPASTTTMSRSSNSSGSSSGVSEDSPIGTVQRESRLPTAMTYDRIASQYLQPPSMSSSAIAAEAITPPRRLHTRRGTSASQGIGRRVTGGHGGTL</sequence>
<keyword evidence="2" id="KW-1133">Transmembrane helix</keyword>
<feature type="transmembrane region" description="Helical" evidence="2">
    <location>
        <begin position="175"/>
        <end position="198"/>
    </location>
</feature>
<feature type="region of interest" description="Disordered" evidence="1">
    <location>
        <begin position="353"/>
        <end position="384"/>
    </location>
</feature>
<dbReference type="EMBL" id="JAEVFJ010000042">
    <property type="protein sequence ID" value="KAH8086592.1"/>
    <property type="molecule type" value="Genomic_DNA"/>
</dbReference>
<feature type="region of interest" description="Disordered" evidence="1">
    <location>
        <begin position="255"/>
        <end position="325"/>
    </location>
</feature>
<evidence type="ECO:0000256" key="1">
    <source>
        <dbReference type="SAM" id="MobiDB-lite"/>
    </source>
</evidence>
<comment type="caution">
    <text evidence="4">The sequence shown here is derived from an EMBL/GenBank/DDBJ whole genome shotgun (WGS) entry which is preliminary data.</text>
</comment>
<keyword evidence="5" id="KW-1185">Reference proteome</keyword>
<feature type="chain" id="PRO_5035432247" evidence="3">
    <location>
        <begin position="23"/>
        <end position="384"/>
    </location>
</feature>
<evidence type="ECO:0000313" key="5">
    <source>
        <dbReference type="Proteomes" id="UP000813824"/>
    </source>
</evidence>
<proteinExistence type="predicted"/>
<keyword evidence="2" id="KW-0472">Membrane</keyword>
<feature type="compositionally biased region" description="Low complexity" evidence="1">
    <location>
        <begin position="293"/>
        <end position="317"/>
    </location>
</feature>
<reference evidence="4" key="1">
    <citation type="journal article" date="2021" name="New Phytol.">
        <title>Evolutionary innovations through gain and loss of genes in the ectomycorrhizal Boletales.</title>
        <authorList>
            <person name="Wu G."/>
            <person name="Miyauchi S."/>
            <person name="Morin E."/>
            <person name="Kuo A."/>
            <person name="Drula E."/>
            <person name="Varga T."/>
            <person name="Kohler A."/>
            <person name="Feng B."/>
            <person name="Cao Y."/>
            <person name="Lipzen A."/>
            <person name="Daum C."/>
            <person name="Hundley H."/>
            <person name="Pangilinan J."/>
            <person name="Johnson J."/>
            <person name="Barry K."/>
            <person name="LaButti K."/>
            <person name="Ng V."/>
            <person name="Ahrendt S."/>
            <person name="Min B."/>
            <person name="Choi I.G."/>
            <person name="Park H."/>
            <person name="Plett J.M."/>
            <person name="Magnuson J."/>
            <person name="Spatafora J.W."/>
            <person name="Nagy L.G."/>
            <person name="Henrissat B."/>
            <person name="Grigoriev I.V."/>
            <person name="Yang Z.L."/>
            <person name="Xu J."/>
            <person name="Martin F.M."/>
        </authorList>
    </citation>
    <scope>NUCLEOTIDE SEQUENCE</scope>
    <source>
        <strain evidence="4">KKN 215</strain>
    </source>
</reference>
<keyword evidence="2" id="KW-0812">Transmembrane</keyword>
<gene>
    <name evidence="4" type="ORF">BXZ70DRAFT_545350</name>
</gene>
<keyword evidence="3" id="KW-0732">Signal</keyword>